<comment type="caution">
    <text evidence="2">The sequence shown here is derived from an EMBL/GenBank/DDBJ whole genome shotgun (WGS) entry which is preliminary data.</text>
</comment>
<reference evidence="2 3" key="1">
    <citation type="journal article" date="2021" name="Elife">
        <title>Chloroplast acquisition without the gene transfer in kleptoplastic sea slugs, Plakobranchus ocellatus.</title>
        <authorList>
            <person name="Maeda T."/>
            <person name="Takahashi S."/>
            <person name="Yoshida T."/>
            <person name="Shimamura S."/>
            <person name="Takaki Y."/>
            <person name="Nagai Y."/>
            <person name="Toyoda A."/>
            <person name="Suzuki Y."/>
            <person name="Arimoto A."/>
            <person name="Ishii H."/>
            <person name="Satoh N."/>
            <person name="Nishiyama T."/>
            <person name="Hasebe M."/>
            <person name="Maruyama T."/>
            <person name="Minagawa J."/>
            <person name="Obokata J."/>
            <person name="Shigenobu S."/>
        </authorList>
    </citation>
    <scope>NUCLEOTIDE SEQUENCE [LARGE SCALE GENOMIC DNA]</scope>
</reference>
<protein>
    <submittedName>
        <fullName evidence="2">Uncharacterized protein</fullName>
    </submittedName>
</protein>
<sequence>MIASVLSLVLPDPIRLVSRRLRIFKPDLNISPHASAVFLRPYMIFMFEVPVLVCGWFVRRIVGTLASRGLSLACDLGFATEVSSRRHCFHL</sequence>
<evidence type="ECO:0000313" key="2">
    <source>
        <dbReference type="EMBL" id="GFO49655.1"/>
    </source>
</evidence>
<dbReference type="AlphaFoldDB" id="A0AAV4E080"/>
<keyword evidence="3" id="KW-1185">Reference proteome</keyword>
<evidence type="ECO:0000313" key="3">
    <source>
        <dbReference type="Proteomes" id="UP000735302"/>
    </source>
</evidence>
<keyword evidence="1" id="KW-1133">Transmembrane helix</keyword>
<dbReference type="Proteomes" id="UP000735302">
    <property type="component" value="Unassembled WGS sequence"/>
</dbReference>
<proteinExistence type="predicted"/>
<gene>
    <name evidence="2" type="ORF">PoB_007616000</name>
</gene>
<feature type="transmembrane region" description="Helical" evidence="1">
    <location>
        <begin position="40"/>
        <end position="58"/>
    </location>
</feature>
<accession>A0AAV4E080</accession>
<evidence type="ECO:0000256" key="1">
    <source>
        <dbReference type="SAM" id="Phobius"/>
    </source>
</evidence>
<name>A0AAV4E080_9GAST</name>
<keyword evidence="1" id="KW-0472">Membrane</keyword>
<organism evidence="2 3">
    <name type="scientific">Plakobranchus ocellatus</name>
    <dbReference type="NCBI Taxonomy" id="259542"/>
    <lineage>
        <taxon>Eukaryota</taxon>
        <taxon>Metazoa</taxon>
        <taxon>Spiralia</taxon>
        <taxon>Lophotrochozoa</taxon>
        <taxon>Mollusca</taxon>
        <taxon>Gastropoda</taxon>
        <taxon>Heterobranchia</taxon>
        <taxon>Euthyneura</taxon>
        <taxon>Panpulmonata</taxon>
        <taxon>Sacoglossa</taxon>
        <taxon>Placobranchoidea</taxon>
        <taxon>Plakobranchidae</taxon>
        <taxon>Plakobranchus</taxon>
    </lineage>
</organism>
<dbReference type="EMBL" id="BLXT01008494">
    <property type="protein sequence ID" value="GFO49655.1"/>
    <property type="molecule type" value="Genomic_DNA"/>
</dbReference>
<keyword evidence="1" id="KW-0812">Transmembrane</keyword>